<reference evidence="1" key="1">
    <citation type="submission" date="2022-11" db="EMBL/GenBank/DDBJ databases">
        <authorList>
            <person name="Petersen C."/>
        </authorList>
    </citation>
    <scope>NUCLEOTIDE SEQUENCE</scope>
    <source>
        <strain evidence="1">IBT 23319</strain>
    </source>
</reference>
<sequence length="205" mass="22893">MSTSIVRYNINSTYWKRHYVVSGQNTIYVKNSKITPGKPDLTFHGGDSHDPVIGIVKFRHISADIKIGLHDNNSECLCWKSLSRVERGKFQYSFTHELENGALETFTWDANHQLSFTRAGSMELIHDRTGDVVAIFANYSAVYPPTTEEESEGQVLEVRMDIGESFHLMVLVTCLALYEQMRRRNNSAASGANASTGMGGANPTI</sequence>
<organism evidence="1 2">
    <name type="scientific">Penicillium citrinum</name>
    <dbReference type="NCBI Taxonomy" id="5077"/>
    <lineage>
        <taxon>Eukaryota</taxon>
        <taxon>Fungi</taxon>
        <taxon>Dikarya</taxon>
        <taxon>Ascomycota</taxon>
        <taxon>Pezizomycotina</taxon>
        <taxon>Eurotiomycetes</taxon>
        <taxon>Eurotiomycetidae</taxon>
        <taxon>Eurotiales</taxon>
        <taxon>Aspergillaceae</taxon>
        <taxon>Penicillium</taxon>
    </lineage>
</organism>
<proteinExistence type="predicted"/>
<dbReference type="OrthoDB" id="3431997at2759"/>
<accession>A0A9W9TLN6</accession>
<evidence type="ECO:0000313" key="1">
    <source>
        <dbReference type="EMBL" id="KAJ5227283.1"/>
    </source>
</evidence>
<protein>
    <submittedName>
        <fullName evidence="1">Uncharacterized protein</fullName>
    </submittedName>
</protein>
<reference evidence="1" key="2">
    <citation type="journal article" date="2023" name="IMA Fungus">
        <title>Comparative genomic study of the Penicillium genus elucidates a diverse pangenome and 15 lateral gene transfer events.</title>
        <authorList>
            <person name="Petersen C."/>
            <person name="Sorensen T."/>
            <person name="Nielsen M.R."/>
            <person name="Sondergaard T.E."/>
            <person name="Sorensen J.L."/>
            <person name="Fitzpatrick D.A."/>
            <person name="Frisvad J.C."/>
            <person name="Nielsen K.L."/>
        </authorList>
    </citation>
    <scope>NUCLEOTIDE SEQUENCE</scope>
    <source>
        <strain evidence="1">IBT 23319</strain>
    </source>
</reference>
<gene>
    <name evidence="1" type="ORF">N7469_007289</name>
</gene>
<name>A0A9W9TLN6_PENCI</name>
<dbReference type="Proteomes" id="UP001147733">
    <property type="component" value="Unassembled WGS sequence"/>
</dbReference>
<comment type="caution">
    <text evidence="1">The sequence shown here is derived from an EMBL/GenBank/DDBJ whole genome shotgun (WGS) entry which is preliminary data.</text>
</comment>
<dbReference type="GeneID" id="81385374"/>
<keyword evidence="2" id="KW-1185">Reference proteome</keyword>
<dbReference type="AlphaFoldDB" id="A0A9W9TLN6"/>
<dbReference type="RefSeq" id="XP_056499648.1">
    <property type="nucleotide sequence ID" value="XM_056646207.1"/>
</dbReference>
<dbReference type="EMBL" id="JAPQKT010000006">
    <property type="protein sequence ID" value="KAJ5227283.1"/>
    <property type="molecule type" value="Genomic_DNA"/>
</dbReference>
<evidence type="ECO:0000313" key="2">
    <source>
        <dbReference type="Proteomes" id="UP001147733"/>
    </source>
</evidence>